<keyword evidence="4 6" id="KW-0808">Transferase</keyword>
<accession>A0ABV4TV60</accession>
<dbReference type="EC" id="2.1.1.198" evidence="6"/>
<protein>
    <recommendedName>
        <fullName evidence="6">Ribosomal RNA small subunit methyltransferase I</fullName>
        <ecNumber evidence="6">2.1.1.198</ecNumber>
    </recommendedName>
    <alternativeName>
        <fullName evidence="6">16S rRNA 2'-O-ribose C1402 methyltransferase</fullName>
    </alternativeName>
    <alternativeName>
        <fullName evidence="6">rRNA (cytidine-2'-O-)-methyltransferase RsmI</fullName>
    </alternativeName>
</protein>
<evidence type="ECO:0000256" key="1">
    <source>
        <dbReference type="ARBA" id="ARBA00022490"/>
    </source>
</evidence>
<evidence type="ECO:0000256" key="3">
    <source>
        <dbReference type="ARBA" id="ARBA00022603"/>
    </source>
</evidence>
<evidence type="ECO:0000256" key="2">
    <source>
        <dbReference type="ARBA" id="ARBA00022552"/>
    </source>
</evidence>
<comment type="catalytic activity">
    <reaction evidence="6">
        <text>cytidine(1402) in 16S rRNA + S-adenosyl-L-methionine = 2'-O-methylcytidine(1402) in 16S rRNA + S-adenosyl-L-homocysteine + H(+)</text>
        <dbReference type="Rhea" id="RHEA:42924"/>
        <dbReference type="Rhea" id="RHEA-COMP:10285"/>
        <dbReference type="Rhea" id="RHEA-COMP:10286"/>
        <dbReference type="ChEBI" id="CHEBI:15378"/>
        <dbReference type="ChEBI" id="CHEBI:57856"/>
        <dbReference type="ChEBI" id="CHEBI:59789"/>
        <dbReference type="ChEBI" id="CHEBI:74495"/>
        <dbReference type="ChEBI" id="CHEBI:82748"/>
        <dbReference type="EC" id="2.1.1.198"/>
    </reaction>
</comment>
<keyword evidence="10" id="KW-1185">Reference proteome</keyword>
<dbReference type="InterPro" id="IPR018063">
    <property type="entry name" value="SAM_MeTrfase_RsmI_CS"/>
</dbReference>
<keyword evidence="1 6" id="KW-0963">Cytoplasm</keyword>
<dbReference type="InterPro" id="IPR000878">
    <property type="entry name" value="4pyrrol_Mease"/>
</dbReference>
<keyword evidence="5 6" id="KW-0949">S-adenosyl-L-methionine</keyword>
<dbReference type="InterPro" id="IPR014776">
    <property type="entry name" value="4pyrrole_Mease_sub2"/>
</dbReference>
<gene>
    <name evidence="6 9" type="primary">rsmI</name>
    <name evidence="9" type="ORF">ACERLL_03985</name>
</gene>
<dbReference type="Pfam" id="PF00590">
    <property type="entry name" value="TP_methylase"/>
    <property type="match status" value="1"/>
</dbReference>
<dbReference type="HAMAP" id="MF_01877">
    <property type="entry name" value="16SrRNA_methyltr_I"/>
    <property type="match status" value="1"/>
</dbReference>
<reference evidence="9 10" key="1">
    <citation type="submission" date="2024-08" db="EMBL/GenBank/DDBJ databases">
        <title>Whole-genome sequencing of halo(alkali)philic microorganisms from hypersaline lakes.</title>
        <authorList>
            <person name="Sorokin D.Y."/>
            <person name="Merkel A.Y."/>
            <person name="Messina E."/>
            <person name="Yakimov M."/>
        </authorList>
    </citation>
    <scope>NUCLEOTIDE SEQUENCE [LARGE SCALE GENOMIC DNA]</scope>
    <source>
        <strain evidence="9 10">Cl-TMA</strain>
    </source>
</reference>
<comment type="function">
    <text evidence="6">Catalyzes the 2'-O-methylation of the ribose of cytidine 1402 (C1402) in 16S rRNA.</text>
</comment>
<comment type="caution">
    <text evidence="9">The sequence shown here is derived from an EMBL/GenBank/DDBJ whole genome shotgun (WGS) entry which is preliminary data.</text>
</comment>
<name>A0ABV4TV60_9GAMM</name>
<dbReference type="PIRSF" id="PIRSF005917">
    <property type="entry name" value="MTase_YraL"/>
    <property type="match status" value="1"/>
</dbReference>
<dbReference type="PROSITE" id="PS01296">
    <property type="entry name" value="RSMI"/>
    <property type="match status" value="1"/>
</dbReference>
<evidence type="ECO:0000256" key="6">
    <source>
        <dbReference type="HAMAP-Rule" id="MF_01877"/>
    </source>
</evidence>
<dbReference type="EMBL" id="JBGUAW010000002">
    <property type="protein sequence ID" value="MFA9459980.1"/>
    <property type="molecule type" value="Genomic_DNA"/>
</dbReference>
<dbReference type="PANTHER" id="PTHR46111">
    <property type="entry name" value="RIBOSOMAL RNA SMALL SUBUNIT METHYLTRANSFERASE I"/>
    <property type="match status" value="1"/>
</dbReference>
<evidence type="ECO:0000259" key="7">
    <source>
        <dbReference type="Pfam" id="PF00590"/>
    </source>
</evidence>
<keyword evidence="3 6" id="KW-0489">Methyltransferase</keyword>
<evidence type="ECO:0000256" key="5">
    <source>
        <dbReference type="ARBA" id="ARBA00022691"/>
    </source>
</evidence>
<dbReference type="InterPro" id="IPR008189">
    <property type="entry name" value="rRNA_ssu_MeTfrase_I"/>
</dbReference>
<dbReference type="InterPro" id="IPR014777">
    <property type="entry name" value="4pyrrole_Mease_sub1"/>
</dbReference>
<evidence type="ECO:0000313" key="10">
    <source>
        <dbReference type="Proteomes" id="UP001575181"/>
    </source>
</evidence>
<sequence length="286" mass="30511">MQQFETGILYVVGTPIGNRGDCTPRALETLGSVAAIVAEDTRHVQRLLADTPVRGDRVSLNAHNEEDRIPRLLERLSGGEDLALVSDAGVPAISDPGGRLVAAAHGAGIPVRAVPGPSAVTAALSVAGFAANRFAFEGFLPTKGEARRSRLREIARDPRTVVLFESPRRIAGLLDDLEAACGSEREAVVTRELTKRFETNRRGPLRELAGHFTGHDEEQRGEFTVCVAGAPEEQPGDGSATVEADKVLEALLAELSPSRAAKVAARITGRPKNALYQRAMELDGKE</sequence>
<dbReference type="SUPFAM" id="SSF53790">
    <property type="entry name" value="Tetrapyrrole methylase"/>
    <property type="match status" value="1"/>
</dbReference>
<evidence type="ECO:0000256" key="4">
    <source>
        <dbReference type="ARBA" id="ARBA00022679"/>
    </source>
</evidence>
<dbReference type="CDD" id="cd11648">
    <property type="entry name" value="RsmI"/>
    <property type="match status" value="1"/>
</dbReference>
<dbReference type="Gene3D" id="3.30.950.10">
    <property type="entry name" value="Methyltransferase, Cobalt-precorrin-4 Transmethylase, Domain 2"/>
    <property type="match status" value="1"/>
</dbReference>
<dbReference type="GO" id="GO:0032259">
    <property type="term" value="P:methylation"/>
    <property type="evidence" value="ECO:0007669"/>
    <property type="project" value="UniProtKB-KW"/>
</dbReference>
<dbReference type="InterPro" id="IPR035996">
    <property type="entry name" value="4pyrrol_Methylase_sf"/>
</dbReference>
<dbReference type="Gene3D" id="3.40.1010.10">
    <property type="entry name" value="Cobalt-precorrin-4 Transmethylase, Domain 1"/>
    <property type="match status" value="1"/>
</dbReference>
<dbReference type="Pfam" id="PF23016">
    <property type="entry name" value="RsmI_C"/>
    <property type="match status" value="1"/>
</dbReference>
<keyword evidence="2 6" id="KW-0698">rRNA processing</keyword>
<dbReference type="PANTHER" id="PTHR46111:SF1">
    <property type="entry name" value="RIBOSOMAL RNA SMALL SUBUNIT METHYLTRANSFERASE I"/>
    <property type="match status" value="1"/>
</dbReference>
<dbReference type="GO" id="GO:0008168">
    <property type="term" value="F:methyltransferase activity"/>
    <property type="evidence" value="ECO:0007669"/>
    <property type="project" value="UniProtKB-KW"/>
</dbReference>
<dbReference type="Proteomes" id="UP001575181">
    <property type="component" value="Unassembled WGS sequence"/>
</dbReference>
<dbReference type="InterPro" id="IPR053910">
    <property type="entry name" value="RsmI_HTH"/>
</dbReference>
<feature type="domain" description="RsmI HTH" evidence="8">
    <location>
        <begin position="241"/>
        <end position="282"/>
    </location>
</feature>
<feature type="domain" description="Tetrapyrrole methylase" evidence="7">
    <location>
        <begin position="9"/>
        <end position="209"/>
    </location>
</feature>
<evidence type="ECO:0000259" key="8">
    <source>
        <dbReference type="Pfam" id="PF23016"/>
    </source>
</evidence>
<proteinExistence type="inferred from homology"/>
<comment type="subcellular location">
    <subcellularLocation>
        <location evidence="6">Cytoplasm</location>
    </subcellularLocation>
</comment>
<dbReference type="RefSeq" id="WP_373654758.1">
    <property type="nucleotide sequence ID" value="NZ_JBGUAW010000002.1"/>
</dbReference>
<organism evidence="9 10">
    <name type="scientific">Thiohalorhabdus methylotrophus</name>
    <dbReference type="NCBI Taxonomy" id="3242694"/>
    <lineage>
        <taxon>Bacteria</taxon>
        <taxon>Pseudomonadati</taxon>
        <taxon>Pseudomonadota</taxon>
        <taxon>Gammaproteobacteria</taxon>
        <taxon>Thiohalorhabdales</taxon>
        <taxon>Thiohalorhabdaceae</taxon>
        <taxon>Thiohalorhabdus</taxon>
    </lineage>
</organism>
<evidence type="ECO:0000313" key="9">
    <source>
        <dbReference type="EMBL" id="MFA9459980.1"/>
    </source>
</evidence>
<comment type="similarity">
    <text evidence="6">Belongs to the methyltransferase superfamily. RsmI family.</text>
</comment>
<dbReference type="NCBIfam" id="TIGR00096">
    <property type="entry name" value="16S rRNA (cytidine(1402)-2'-O)-methyltransferase"/>
    <property type="match status" value="1"/>
</dbReference>